<organism evidence="7 8">
    <name type="scientific">Nonomuraea africana</name>
    <dbReference type="NCBI Taxonomy" id="46171"/>
    <lineage>
        <taxon>Bacteria</taxon>
        <taxon>Bacillati</taxon>
        <taxon>Actinomycetota</taxon>
        <taxon>Actinomycetes</taxon>
        <taxon>Streptosporangiales</taxon>
        <taxon>Streptosporangiaceae</taxon>
        <taxon>Nonomuraea</taxon>
    </lineage>
</organism>
<sequence>MPMVSATLSRLSAALLLLVSLLAAQPARAGSGTWTIHGLGAGPSALLRLDEGQGTLSLEVRHGATQVLEPSPVGIVTERADLSRGLRFAGRRDRPVAERYTTTVGKRLARAAVMRESTFSFVTAEGARLDLVVRASRDGVSYRYALPGDHGAVLRETSAFTVPQAAAAWLARHRRDYENPFVQYTALSAPAADFMVSALFETGGSYLLITESDLDGRYSGPRLAHEQGTGTYRLGLWDQRVEVSGPLTTPWRVMIVGDLATVTESTLVDDLAPDSRVRDTSWIEPDQVLWTWLAGGRQAGQSLEKQKAFVDYAALRGWPYVKVDAGWYFLKDQWDVTDPDWPTTSWIPRLVGYAGAKGVEIMVWIHYRDLDTPEERELWLPTLRRWGVRGVKIDFMDAESQERLRWYDEILPATAANELMVNFHGSTVPKGVHRTWPHVMTMEGVHGGEKSSNLRTSHLTALPFTRNVIGSMDYTPMAFHRPSRPTSDAHELGLSVVYESGLQNLAGTVESYQARPQAERFLEQVPSVWDETRLLSGRPADHVVLARRSGDRWFVGAGVSGAARTLDVPLDLLRGRWLLEVVRDGEGGLVRESRVVVGGRDRLSVDVPAEGGFAAVACRWRPGLDTCDR</sequence>
<evidence type="ECO:0000313" key="7">
    <source>
        <dbReference type="EMBL" id="MBE1558453.1"/>
    </source>
</evidence>
<dbReference type="SUPFAM" id="SSF51445">
    <property type="entry name" value="(Trans)glycosidases"/>
    <property type="match status" value="1"/>
</dbReference>
<dbReference type="InterPro" id="IPR013785">
    <property type="entry name" value="Aldolase_TIM"/>
</dbReference>
<feature type="signal peptide" evidence="3">
    <location>
        <begin position="1"/>
        <end position="29"/>
    </location>
</feature>
<dbReference type="InterPro" id="IPR013780">
    <property type="entry name" value="Glyco_hydro_b"/>
</dbReference>
<feature type="domain" description="Glycosyl-hydrolase 97 catalytic" evidence="4">
    <location>
        <begin position="295"/>
        <end position="445"/>
    </location>
</feature>
<feature type="chain" id="PRO_5045835179" evidence="3">
    <location>
        <begin position="30"/>
        <end position="629"/>
    </location>
</feature>
<dbReference type="Pfam" id="PF14508">
    <property type="entry name" value="GH97_N"/>
    <property type="match status" value="1"/>
</dbReference>
<dbReference type="Gene3D" id="2.70.98.10">
    <property type="match status" value="1"/>
</dbReference>
<dbReference type="RefSeq" id="WP_192773868.1">
    <property type="nucleotide sequence ID" value="NZ_BAAASY010000003.1"/>
</dbReference>
<dbReference type="InterPro" id="IPR017853">
    <property type="entry name" value="GH"/>
</dbReference>
<dbReference type="InterPro" id="IPR019563">
    <property type="entry name" value="GH97_catalytic"/>
</dbReference>
<evidence type="ECO:0000256" key="3">
    <source>
        <dbReference type="SAM" id="SignalP"/>
    </source>
</evidence>
<accession>A0ABR9K8X0</accession>
<dbReference type="Gene3D" id="3.20.20.70">
    <property type="entry name" value="Aldolase class I"/>
    <property type="match status" value="1"/>
</dbReference>
<dbReference type="Pfam" id="PF10566">
    <property type="entry name" value="Glyco_hydro_97"/>
    <property type="match status" value="1"/>
</dbReference>
<dbReference type="Gene3D" id="2.60.40.1180">
    <property type="entry name" value="Golgi alpha-mannosidase II"/>
    <property type="match status" value="1"/>
</dbReference>
<dbReference type="Pfam" id="PF14509">
    <property type="entry name" value="GH97_C"/>
    <property type="match status" value="1"/>
</dbReference>
<protein>
    <submittedName>
        <fullName evidence="7">Alpha-glucosidase</fullName>
        <ecNumber evidence="7">3.2.1.20</ecNumber>
    </submittedName>
</protein>
<dbReference type="EC" id="3.2.1.20" evidence="7"/>
<evidence type="ECO:0000259" key="5">
    <source>
        <dbReference type="Pfam" id="PF14508"/>
    </source>
</evidence>
<keyword evidence="3" id="KW-0732">Signal</keyword>
<evidence type="ECO:0000313" key="8">
    <source>
        <dbReference type="Proteomes" id="UP000661607"/>
    </source>
</evidence>
<evidence type="ECO:0000259" key="6">
    <source>
        <dbReference type="Pfam" id="PF14509"/>
    </source>
</evidence>
<proteinExistence type="predicted"/>
<dbReference type="GO" id="GO:0004558">
    <property type="term" value="F:alpha-1,4-glucosidase activity"/>
    <property type="evidence" value="ECO:0007669"/>
    <property type="project" value="UniProtKB-EC"/>
</dbReference>
<dbReference type="InterPro" id="IPR029483">
    <property type="entry name" value="GH97_C"/>
</dbReference>
<comment type="caution">
    <text evidence="7">The sequence shown here is derived from an EMBL/GenBank/DDBJ whole genome shotgun (WGS) entry which is preliminary data.</text>
</comment>
<keyword evidence="2 7" id="KW-0326">Glycosidase</keyword>
<name>A0ABR9K8X0_9ACTN</name>
<evidence type="ECO:0000256" key="1">
    <source>
        <dbReference type="ARBA" id="ARBA00022801"/>
    </source>
</evidence>
<dbReference type="EMBL" id="JADBEF010000001">
    <property type="protein sequence ID" value="MBE1558453.1"/>
    <property type="molecule type" value="Genomic_DNA"/>
</dbReference>
<keyword evidence="1 7" id="KW-0378">Hydrolase</keyword>
<keyword evidence="8" id="KW-1185">Reference proteome</keyword>
<evidence type="ECO:0000256" key="2">
    <source>
        <dbReference type="ARBA" id="ARBA00023295"/>
    </source>
</evidence>
<dbReference type="PANTHER" id="PTHR35803">
    <property type="entry name" value="GLUCAN 1,4-ALPHA-GLUCOSIDASE SUSB-RELATED"/>
    <property type="match status" value="1"/>
</dbReference>
<evidence type="ECO:0000259" key="4">
    <source>
        <dbReference type="Pfam" id="PF10566"/>
    </source>
</evidence>
<gene>
    <name evidence="7" type="ORF">H4W81_001232</name>
</gene>
<dbReference type="InterPro" id="IPR052720">
    <property type="entry name" value="Glycosyl_hydrolase_97"/>
</dbReference>
<reference evidence="7 8" key="1">
    <citation type="submission" date="2020-10" db="EMBL/GenBank/DDBJ databases">
        <title>Sequencing the genomes of 1000 actinobacteria strains.</title>
        <authorList>
            <person name="Klenk H.-P."/>
        </authorList>
    </citation>
    <scope>NUCLEOTIDE SEQUENCE [LARGE SCALE GENOMIC DNA]</scope>
    <source>
        <strain evidence="7 8">DSM 43748</strain>
    </source>
</reference>
<feature type="domain" description="Glycosyl-hydrolase 97 C-terminal oligomerisation" evidence="6">
    <location>
        <begin position="528"/>
        <end position="615"/>
    </location>
</feature>
<dbReference type="PANTHER" id="PTHR35803:SF2">
    <property type="entry name" value="RETAINING ALPHA-GALACTOSIDASE"/>
    <property type="match status" value="1"/>
</dbReference>
<dbReference type="Proteomes" id="UP000661607">
    <property type="component" value="Unassembled WGS sequence"/>
</dbReference>
<feature type="domain" description="Glycosyl-hydrolase 97 N-terminal" evidence="5">
    <location>
        <begin position="50"/>
        <end position="272"/>
    </location>
</feature>
<dbReference type="InterPro" id="IPR014718">
    <property type="entry name" value="GH-type_carb-bd"/>
</dbReference>
<dbReference type="InterPro" id="IPR029486">
    <property type="entry name" value="GH97_N"/>
</dbReference>